<accession>A0ABQ3E8A0</accession>
<dbReference type="Pfam" id="PF02776">
    <property type="entry name" value="TPP_enzyme_N"/>
    <property type="match status" value="1"/>
</dbReference>
<dbReference type="EMBL" id="BMXE01000002">
    <property type="protein sequence ID" value="GHB24195.1"/>
    <property type="molecule type" value="Genomic_DNA"/>
</dbReference>
<dbReference type="Gene3D" id="3.40.50.970">
    <property type="match status" value="2"/>
</dbReference>
<comment type="caution">
    <text evidence="13">The sequence shown here is derived from an EMBL/GenBank/DDBJ whole genome shotgun (WGS) entry which is preliminary data.</text>
</comment>
<dbReference type="SUPFAM" id="SSF52467">
    <property type="entry name" value="DHS-like NAD/FAD-binding domain"/>
    <property type="match status" value="1"/>
</dbReference>
<dbReference type="SUPFAM" id="SSF52518">
    <property type="entry name" value="Thiamin diphosphate-binding fold (THDP-binding)"/>
    <property type="match status" value="2"/>
</dbReference>
<dbReference type="PIRSF" id="PIRSF036565">
    <property type="entry name" value="Pyruvt_ip_decrb"/>
    <property type="match status" value="1"/>
</dbReference>
<sequence length="566" mass="61883">MSSPSTKVSLSTYLFLRLKEIGVHHVFGIPGDYVLPLFDELIDQDHGVDHVLVCNELNGAYAADGYSKMSGFGAVAVTYGVGSLSTANAVGGAYADSTPMIVIAGTPTVEVLNTPTAHKLHHVLDTNFNACLDSFRPITAASHRLTRLETAPAEIDKLIRTALQDKKPVYLEIPYDLQLAEVDLPVEPFDLLLRQSSRVNLKEALCHAVGLLNSSKTRCVVTGHLLQREKLIEDTENLIDDLNASVATTFVGKIPTFEGHPNAAGLYMGAMSCDATRTIVETADLAIVAGMTLNEFDTGIFTSKIGANQDCIWMDFDQVIINNQVYGQVYLRDFLPELAKEAELDQVGTLDIPKDARLFHFQRSDAFKPTDAKLTIDRLFIQLANYAKPGDVMYGDTGGYINAAQAEYPAGVDIHGCGNYGSLGAGFALFCGGIFTYEAAGRRCYMITGDGAFHMTAQELSTLIKYETDCVVFILDNKGYGAERQIYPGKERSYNNTPLWNYEELGSAFGGVEGKTCKSFVARTEKDMAKVLDKLDEPTGVNIVRILLDPWDTAAFNVKFSEALRH</sequence>
<dbReference type="InterPro" id="IPR012001">
    <property type="entry name" value="Thiamin_PyroP_enz_TPP-bd_dom"/>
</dbReference>
<evidence type="ECO:0000259" key="10">
    <source>
        <dbReference type="Pfam" id="PF00205"/>
    </source>
</evidence>
<keyword evidence="7 9" id="KW-0786">Thiamine pyrophosphate</keyword>
<dbReference type="Proteomes" id="UP000637980">
    <property type="component" value="Unassembled WGS sequence"/>
</dbReference>
<keyword evidence="4" id="KW-0479">Metal-binding</keyword>
<dbReference type="Gene3D" id="3.40.50.1220">
    <property type="entry name" value="TPP-binding domain"/>
    <property type="match status" value="1"/>
</dbReference>
<reference evidence="14" key="1">
    <citation type="journal article" date="2019" name="Int. J. Syst. Evol. Microbiol.">
        <title>The Global Catalogue of Microorganisms (GCM) 10K type strain sequencing project: providing services to taxonomists for standard genome sequencing and annotation.</title>
        <authorList>
            <consortium name="The Broad Institute Genomics Platform"/>
            <consortium name="The Broad Institute Genome Sequencing Center for Infectious Disease"/>
            <person name="Wu L."/>
            <person name="Ma J."/>
        </authorList>
    </citation>
    <scope>NUCLEOTIDE SEQUENCE [LARGE SCALE GENOMIC DNA]</scope>
    <source>
        <strain evidence="14">KCTC 12861</strain>
    </source>
</reference>
<evidence type="ECO:0000256" key="2">
    <source>
        <dbReference type="ARBA" id="ARBA00001964"/>
    </source>
</evidence>
<comment type="cofactor">
    <cofactor evidence="1">
        <name>a metal cation</name>
        <dbReference type="ChEBI" id="CHEBI:25213"/>
    </cofactor>
</comment>
<gene>
    <name evidence="13" type="ORF">GCM10007094_10300</name>
</gene>
<evidence type="ECO:0000256" key="6">
    <source>
        <dbReference type="ARBA" id="ARBA00022842"/>
    </source>
</evidence>
<evidence type="ECO:0000259" key="12">
    <source>
        <dbReference type="Pfam" id="PF02776"/>
    </source>
</evidence>
<evidence type="ECO:0000313" key="14">
    <source>
        <dbReference type="Proteomes" id="UP000637980"/>
    </source>
</evidence>
<comment type="cofactor">
    <cofactor evidence="2">
        <name>thiamine diphosphate</name>
        <dbReference type="ChEBI" id="CHEBI:58937"/>
    </cofactor>
</comment>
<dbReference type="PANTHER" id="PTHR43452:SF30">
    <property type="entry name" value="PYRUVATE DECARBOXYLASE ISOZYME 1-RELATED"/>
    <property type="match status" value="1"/>
</dbReference>
<feature type="domain" description="Thiamine pyrophosphate enzyme TPP-binding" evidence="11">
    <location>
        <begin position="414"/>
        <end position="539"/>
    </location>
</feature>
<evidence type="ECO:0000259" key="11">
    <source>
        <dbReference type="Pfam" id="PF02775"/>
    </source>
</evidence>
<dbReference type="PANTHER" id="PTHR43452">
    <property type="entry name" value="PYRUVATE DECARBOXYLASE"/>
    <property type="match status" value="1"/>
</dbReference>
<dbReference type="InterPro" id="IPR011766">
    <property type="entry name" value="TPP_enzyme_TPP-bd"/>
</dbReference>
<feature type="domain" description="Thiamine pyrophosphate enzyme central" evidence="10">
    <location>
        <begin position="207"/>
        <end position="325"/>
    </location>
</feature>
<evidence type="ECO:0000256" key="8">
    <source>
        <dbReference type="ARBA" id="ARBA00023239"/>
    </source>
</evidence>
<keyword evidence="6" id="KW-0460">Magnesium</keyword>
<evidence type="ECO:0000256" key="9">
    <source>
        <dbReference type="RuleBase" id="RU362132"/>
    </source>
</evidence>
<evidence type="ECO:0000256" key="4">
    <source>
        <dbReference type="ARBA" id="ARBA00022723"/>
    </source>
</evidence>
<evidence type="ECO:0000256" key="1">
    <source>
        <dbReference type="ARBA" id="ARBA00001920"/>
    </source>
</evidence>
<protein>
    <submittedName>
        <fullName evidence="13">Indolepyruvate decarboxylase</fullName>
    </submittedName>
</protein>
<evidence type="ECO:0000256" key="5">
    <source>
        <dbReference type="ARBA" id="ARBA00022793"/>
    </source>
</evidence>
<organism evidence="13 14">
    <name type="scientific">Pseudovibrio japonicus</name>
    <dbReference type="NCBI Taxonomy" id="366534"/>
    <lineage>
        <taxon>Bacteria</taxon>
        <taxon>Pseudomonadati</taxon>
        <taxon>Pseudomonadota</taxon>
        <taxon>Alphaproteobacteria</taxon>
        <taxon>Hyphomicrobiales</taxon>
        <taxon>Stappiaceae</taxon>
        <taxon>Pseudovibrio</taxon>
    </lineage>
</organism>
<dbReference type="Pfam" id="PF02775">
    <property type="entry name" value="TPP_enzyme_C"/>
    <property type="match status" value="1"/>
</dbReference>
<dbReference type="Pfam" id="PF00205">
    <property type="entry name" value="TPP_enzyme_M"/>
    <property type="match status" value="1"/>
</dbReference>
<dbReference type="CDD" id="cd07038">
    <property type="entry name" value="TPP_PYR_PDC_IPDC_like"/>
    <property type="match status" value="1"/>
</dbReference>
<dbReference type="RefSeq" id="WP_189435721.1">
    <property type="nucleotide sequence ID" value="NZ_BMXE01000002.1"/>
</dbReference>
<evidence type="ECO:0000256" key="7">
    <source>
        <dbReference type="ARBA" id="ARBA00023052"/>
    </source>
</evidence>
<dbReference type="InterPro" id="IPR047213">
    <property type="entry name" value="TPP_PYR_PDC_IPDC-like"/>
</dbReference>
<name>A0ABQ3E8A0_9HYPH</name>
<keyword evidence="8" id="KW-0456">Lyase</keyword>
<keyword evidence="14" id="KW-1185">Reference proteome</keyword>
<dbReference type="InterPro" id="IPR012000">
    <property type="entry name" value="Thiamin_PyroP_enz_cen_dom"/>
</dbReference>
<feature type="domain" description="Thiamine pyrophosphate enzyme N-terminal TPP-binding" evidence="12">
    <location>
        <begin position="10"/>
        <end position="117"/>
    </location>
</feature>
<dbReference type="InterPro" id="IPR012110">
    <property type="entry name" value="PDC/IPDC-like"/>
</dbReference>
<comment type="similarity">
    <text evidence="3 9">Belongs to the TPP enzyme family.</text>
</comment>
<proteinExistence type="inferred from homology"/>
<dbReference type="InterPro" id="IPR029035">
    <property type="entry name" value="DHS-like_NAD/FAD-binding_dom"/>
</dbReference>
<evidence type="ECO:0000313" key="13">
    <source>
        <dbReference type="EMBL" id="GHB24195.1"/>
    </source>
</evidence>
<keyword evidence="5" id="KW-0210">Decarboxylase</keyword>
<evidence type="ECO:0000256" key="3">
    <source>
        <dbReference type="ARBA" id="ARBA00007812"/>
    </source>
</evidence>
<dbReference type="InterPro" id="IPR029061">
    <property type="entry name" value="THDP-binding"/>
</dbReference>